<feature type="region of interest" description="Disordered" evidence="1">
    <location>
        <begin position="131"/>
        <end position="202"/>
    </location>
</feature>
<feature type="compositionally biased region" description="Basic and acidic residues" evidence="1">
    <location>
        <begin position="193"/>
        <end position="202"/>
    </location>
</feature>
<keyword evidence="3" id="KW-1185">Reference proteome</keyword>
<organism evidence="2 3">
    <name type="scientific">Diacronema lutheri</name>
    <name type="common">Unicellular marine alga</name>
    <name type="synonym">Monochrysis lutheri</name>
    <dbReference type="NCBI Taxonomy" id="2081491"/>
    <lineage>
        <taxon>Eukaryota</taxon>
        <taxon>Haptista</taxon>
        <taxon>Haptophyta</taxon>
        <taxon>Pavlovophyceae</taxon>
        <taxon>Pavlovales</taxon>
        <taxon>Pavlovaceae</taxon>
        <taxon>Diacronema</taxon>
    </lineage>
</organism>
<dbReference type="OrthoDB" id="10685381at2759"/>
<sequence>MAPVDREPPARGLREPAKYWQLHALDAAISRSLVDVERLAKLAAKPPQARDTDRAAPPIDGARFYALQPRGAPRALVAGLGVSAGASVDNVRFSPRGQPPAARAPPLPAAAEPLSTIGRVLAARATADTSAPLWRPARAPTTARAAAMSLAEDEGTHAPPPRPPPAPPLRPAPPAPSPADVQARRRSMRARRTREAVRSGREAAVDAKVAAIRRDPAMREQLEARLREQHDAHAAARRGSGRDLVRHNAQALTPRGAEEAAGRRAELRARHADALARASQLRADKLAAEGTAVLARARRDDAERRDAELAALASARARGDVARRRTRRDAARWLALGALGARALRLREALRAHRPLLEMRRRRRAPDVAAASIQRAARRRAARVRARREASAVAVQRGYRRLRWRLAISRKAQAVSVVRVTLAELRAHPPIVRILRTFLRAVVCVQRALRAARLRRRARLTARLLQWLRAEEALLLRANDGGEAEARTHDSPRRGRRGVGSPRRVARRSLATAGGESRGAAGGVPNSPLARGSPGGPLRSPRTPRPAGQNATRPPASPSRAGLPPSPNPGRQRWPRVSASGDAARGASPLSATLERPAAAGAPVWVVDNPLSAPLALSTSGASTRLAPRSTLALAVLSPDDDATLDSAFATKYELLAAHAVAQARAHAKALGEHVAALDAALASGAVPRREVERSRKARIELQLESASLIDGAQYEVLMRALASPEALTRAYERSNSVVLTREMLLRYNPVPALRVRLSADELERLIAAARQQCAETGVWEVPGVDIWYKSLTVANPKLPLPQ</sequence>
<evidence type="ECO:0000313" key="3">
    <source>
        <dbReference type="Proteomes" id="UP000751190"/>
    </source>
</evidence>
<evidence type="ECO:0000313" key="2">
    <source>
        <dbReference type="EMBL" id="KAG8467618.1"/>
    </source>
</evidence>
<proteinExistence type="predicted"/>
<feature type="compositionally biased region" description="Basic and acidic residues" evidence="1">
    <location>
        <begin position="484"/>
        <end position="493"/>
    </location>
</feature>
<feature type="region of interest" description="Disordered" evidence="1">
    <location>
        <begin position="481"/>
        <end position="590"/>
    </location>
</feature>
<dbReference type="EMBL" id="JAGTXO010000005">
    <property type="protein sequence ID" value="KAG8467618.1"/>
    <property type="molecule type" value="Genomic_DNA"/>
</dbReference>
<feature type="compositionally biased region" description="Low complexity" evidence="1">
    <location>
        <begin position="135"/>
        <end position="147"/>
    </location>
</feature>
<reference evidence="2" key="1">
    <citation type="submission" date="2021-05" db="EMBL/GenBank/DDBJ databases">
        <title>The genome of the haptophyte Pavlova lutheri (Diacronema luteri, Pavlovales) - a model for lipid biosynthesis in eukaryotic algae.</title>
        <authorList>
            <person name="Hulatt C.J."/>
            <person name="Posewitz M.C."/>
        </authorList>
    </citation>
    <scope>NUCLEOTIDE SEQUENCE</scope>
    <source>
        <strain evidence="2">NIVA-4/92</strain>
    </source>
</reference>
<name>A0A8J6CHC9_DIALT</name>
<comment type="caution">
    <text evidence="2">The sequence shown here is derived from an EMBL/GenBank/DDBJ whole genome shotgun (WGS) entry which is preliminary data.</text>
</comment>
<dbReference type="Proteomes" id="UP000751190">
    <property type="component" value="Unassembled WGS sequence"/>
</dbReference>
<protein>
    <submittedName>
        <fullName evidence="2">Uncharacterized protein</fullName>
    </submittedName>
</protein>
<gene>
    <name evidence="2" type="ORF">KFE25_006670</name>
</gene>
<accession>A0A8J6CHC9</accession>
<evidence type="ECO:0000256" key="1">
    <source>
        <dbReference type="SAM" id="MobiDB-lite"/>
    </source>
</evidence>
<dbReference type="AlphaFoldDB" id="A0A8J6CHC9"/>
<feature type="compositionally biased region" description="Pro residues" evidence="1">
    <location>
        <begin position="158"/>
        <end position="177"/>
    </location>
</feature>